<evidence type="ECO:0000313" key="2">
    <source>
        <dbReference type="Proteomes" id="UP000838749"/>
    </source>
</evidence>
<dbReference type="EMBL" id="CAKMAB010000014">
    <property type="protein sequence ID" value="CAH1056815.1"/>
    <property type="molecule type" value="Genomic_DNA"/>
</dbReference>
<dbReference type="Proteomes" id="UP000838749">
    <property type="component" value="Unassembled WGS sequence"/>
</dbReference>
<gene>
    <name evidence="1" type="ORF">PAECIP111894_02970</name>
</gene>
<proteinExistence type="predicted"/>
<dbReference type="InterPro" id="IPR035901">
    <property type="entry name" value="GIY-YIG_endonuc_sf"/>
</dbReference>
<name>A0ABN8FFK6_9BACL</name>
<keyword evidence="2" id="KW-1185">Reference proteome</keyword>
<dbReference type="SUPFAM" id="SSF82771">
    <property type="entry name" value="GIY-YIG endonuclease"/>
    <property type="match status" value="1"/>
</dbReference>
<evidence type="ECO:0008006" key="3">
    <source>
        <dbReference type="Google" id="ProtNLM"/>
    </source>
</evidence>
<dbReference type="RefSeq" id="WP_234535064.1">
    <property type="nucleotide sequence ID" value="NZ_CAKMAB010000014.1"/>
</dbReference>
<comment type="caution">
    <text evidence="1">The sequence shown here is derived from an EMBL/GenBank/DDBJ whole genome shotgun (WGS) entry which is preliminary data.</text>
</comment>
<protein>
    <recommendedName>
        <fullName evidence="3">GIY-YIG domain-containing protein</fullName>
    </recommendedName>
</protein>
<evidence type="ECO:0000313" key="1">
    <source>
        <dbReference type="EMBL" id="CAH1056815.1"/>
    </source>
</evidence>
<reference evidence="1" key="1">
    <citation type="submission" date="2021-12" db="EMBL/GenBank/DDBJ databases">
        <authorList>
            <person name="Criscuolo A."/>
        </authorList>
    </citation>
    <scope>NUCLEOTIDE SEQUENCE</scope>
    <source>
        <strain evidence="1">CIP111894</strain>
    </source>
</reference>
<organism evidence="1 2">
    <name type="scientific">Paenibacillus pseudetheri</name>
    <dbReference type="NCBI Taxonomy" id="2897682"/>
    <lineage>
        <taxon>Bacteria</taxon>
        <taxon>Bacillati</taxon>
        <taxon>Bacillota</taxon>
        <taxon>Bacilli</taxon>
        <taxon>Bacillales</taxon>
        <taxon>Paenibacillaceae</taxon>
        <taxon>Paenibacillus</taxon>
    </lineage>
</organism>
<sequence length="253" mass="29195">MFGTIIMDAYHRNEVRQIAEALDDLCSPNDSYGWASSGIYCFWNYYTQELYYIGLAVDLTERFKQHNGLIPVDPSSCKYEKINEYFNNYDKIGFSIFVQSPLSQAVTRRNIYEWFGYDPAEVKVRDFGRDSFREQLKILEGILIETFRLNRGSLPPWNAVSGSIAGQLRAKKESYEIINLLTSTEPSPFTARFSLRELSSNPVLEGYENFLHSARIMTLNTGIPFINALRAVRSADMAKIYEQLLESNYFTKK</sequence>
<accession>A0ABN8FFK6</accession>